<reference evidence="3" key="1">
    <citation type="journal article" date="2020" name="Stud. Mycol.">
        <title>101 Dothideomycetes genomes: a test case for predicting lifestyles and emergence of pathogens.</title>
        <authorList>
            <person name="Haridas S."/>
            <person name="Albert R."/>
            <person name="Binder M."/>
            <person name="Bloem J."/>
            <person name="Labutti K."/>
            <person name="Salamov A."/>
            <person name="Andreopoulos B."/>
            <person name="Baker S."/>
            <person name="Barry K."/>
            <person name="Bills G."/>
            <person name="Bluhm B."/>
            <person name="Cannon C."/>
            <person name="Castanera R."/>
            <person name="Culley D."/>
            <person name="Daum C."/>
            <person name="Ezra D."/>
            <person name="Gonzalez J."/>
            <person name="Henrissat B."/>
            <person name="Kuo A."/>
            <person name="Liang C."/>
            <person name="Lipzen A."/>
            <person name="Lutzoni F."/>
            <person name="Magnuson J."/>
            <person name="Mondo S."/>
            <person name="Nolan M."/>
            <person name="Ohm R."/>
            <person name="Pangilinan J."/>
            <person name="Park H.-J."/>
            <person name="Ramirez L."/>
            <person name="Alfaro M."/>
            <person name="Sun H."/>
            <person name="Tritt A."/>
            <person name="Yoshinaga Y."/>
            <person name="Zwiers L.-H."/>
            <person name="Turgeon B."/>
            <person name="Goodwin S."/>
            <person name="Spatafora J."/>
            <person name="Crous P."/>
            <person name="Grigoriev I."/>
        </authorList>
    </citation>
    <scope>NUCLEOTIDE SEQUENCE</scope>
    <source>
        <strain evidence="3">CBS 123094</strain>
    </source>
</reference>
<evidence type="ECO:0000259" key="2">
    <source>
        <dbReference type="Pfam" id="PF13449"/>
    </source>
</evidence>
<dbReference type="Pfam" id="PF13449">
    <property type="entry name" value="Phytase-like"/>
    <property type="match status" value="1"/>
</dbReference>
<evidence type="ECO:0000313" key="3">
    <source>
        <dbReference type="EMBL" id="KAF2006922.1"/>
    </source>
</evidence>
<dbReference type="EMBL" id="ML977558">
    <property type="protein sequence ID" value="KAF2006922.1"/>
    <property type="molecule type" value="Genomic_DNA"/>
</dbReference>
<organism evidence="3 4">
    <name type="scientific">Amniculicola lignicola CBS 123094</name>
    <dbReference type="NCBI Taxonomy" id="1392246"/>
    <lineage>
        <taxon>Eukaryota</taxon>
        <taxon>Fungi</taxon>
        <taxon>Dikarya</taxon>
        <taxon>Ascomycota</taxon>
        <taxon>Pezizomycotina</taxon>
        <taxon>Dothideomycetes</taxon>
        <taxon>Pleosporomycetidae</taxon>
        <taxon>Pleosporales</taxon>
        <taxon>Amniculicolaceae</taxon>
        <taxon>Amniculicola</taxon>
    </lineage>
</organism>
<dbReference type="PANTHER" id="PTHR37957">
    <property type="entry name" value="BLR7070 PROTEIN"/>
    <property type="match status" value="1"/>
</dbReference>
<dbReference type="OrthoDB" id="425936at2759"/>
<evidence type="ECO:0000256" key="1">
    <source>
        <dbReference type="SAM" id="SignalP"/>
    </source>
</evidence>
<keyword evidence="1" id="KW-0732">Signal</keyword>
<dbReference type="InterPro" id="IPR027372">
    <property type="entry name" value="Phytase-like_dom"/>
</dbReference>
<dbReference type="PANTHER" id="PTHR37957:SF1">
    <property type="entry name" value="PHYTASE-LIKE DOMAIN-CONTAINING PROTEIN"/>
    <property type="match status" value="1"/>
</dbReference>
<dbReference type="SUPFAM" id="SSF50956">
    <property type="entry name" value="Thermostable phytase (3-phytase)"/>
    <property type="match status" value="1"/>
</dbReference>
<feature type="domain" description="Phytase-like" evidence="2">
    <location>
        <begin position="140"/>
        <end position="392"/>
    </location>
</feature>
<gene>
    <name evidence="3" type="ORF">P154DRAFT_615026</name>
</gene>
<dbReference type="AlphaFoldDB" id="A0A6A5WYZ9"/>
<evidence type="ECO:0000313" key="4">
    <source>
        <dbReference type="Proteomes" id="UP000799779"/>
    </source>
</evidence>
<protein>
    <recommendedName>
        <fullName evidence="2">Phytase-like domain-containing protein</fullName>
    </recommendedName>
</protein>
<proteinExistence type="predicted"/>
<accession>A0A6A5WYZ9</accession>
<keyword evidence="4" id="KW-1185">Reference proteome</keyword>
<name>A0A6A5WYZ9_9PLEO</name>
<dbReference type="Proteomes" id="UP000799779">
    <property type="component" value="Unassembled WGS sequence"/>
</dbReference>
<sequence>MRFSTNLAVFSLAGSVIATPLEVARGAAAAVNTTKCGGKTYVYEGLAGWGLLASDARDKTGDTIGGIGSAIALDKRSWKKKGGKTEAYEGIIYGLPDRGWNTQGTQNTQSRIHKFSFTFRVVKDATVANPSKPNFEFKYLDTILLTGPDGKPTTGLNADPTGHLSYNGFPDLPVVTYTGDGFGGSTGSGGKRIPIDAEGLVLGDDGSFWVSDEYGPYVYQFNKHGKMVDAIRPPEALIPRRNGSESFDAASPPIYNPNAVVIPATPDTGRSNNQGLEALTSSPNGKYLYALLQSATIQDGGNVAANRRNTRLLKYKLKGSRTPELEAEYAVQLPVLSTGKIAAQSEIHYISETQFLVLARDSGAGHGQKSSESIYRNADVIDISKATNIVDKKYNVFNGAIATAGVLNPQIKPAEYCPWLSYNNNNELGKFNAHNGGAQDAGLLNEKWESFALGKVDDTCKTKGDGEEYYLISFSDNDFITQNGYINGGKIQFKDASGFNLDNQVLVFKVRLPKGSDPL</sequence>
<feature type="chain" id="PRO_5025585735" description="Phytase-like domain-containing protein" evidence="1">
    <location>
        <begin position="19"/>
        <end position="519"/>
    </location>
</feature>
<feature type="signal peptide" evidence="1">
    <location>
        <begin position="1"/>
        <end position="18"/>
    </location>
</feature>